<evidence type="ECO:0000313" key="3">
    <source>
        <dbReference type="Proteomes" id="UP000272025"/>
    </source>
</evidence>
<gene>
    <name evidence="2" type="ORF">SODALDRAFT_180996</name>
</gene>
<dbReference type="AlphaFoldDB" id="A0A3N2PU85"/>
<evidence type="ECO:0000313" key="2">
    <source>
        <dbReference type="EMBL" id="ROT38078.1"/>
    </source>
</evidence>
<dbReference type="Proteomes" id="UP000272025">
    <property type="component" value="Unassembled WGS sequence"/>
</dbReference>
<name>A0A3N2PU85_SODAK</name>
<dbReference type="EMBL" id="ML119056">
    <property type="protein sequence ID" value="ROT38078.1"/>
    <property type="molecule type" value="Genomic_DNA"/>
</dbReference>
<reference evidence="2 3" key="1">
    <citation type="journal article" date="2018" name="Mol. Ecol.">
        <title>The obligate alkalophilic soda-lake fungus Sodiomyces alkalinus has shifted to a protein diet.</title>
        <authorList>
            <person name="Grum-Grzhimaylo A.A."/>
            <person name="Falkoski D.L."/>
            <person name="van den Heuvel J."/>
            <person name="Valero-Jimenez C.A."/>
            <person name="Min B."/>
            <person name="Choi I.G."/>
            <person name="Lipzen A."/>
            <person name="Daum C.G."/>
            <person name="Aanen D.K."/>
            <person name="Tsang A."/>
            <person name="Henrissat B."/>
            <person name="Bilanenko E.N."/>
            <person name="de Vries R.P."/>
            <person name="van Kan J.A.L."/>
            <person name="Grigoriev I.V."/>
            <person name="Debets A.J.M."/>
        </authorList>
    </citation>
    <scope>NUCLEOTIDE SEQUENCE [LARGE SCALE GENOMIC DNA]</scope>
    <source>
        <strain evidence="2 3">F11</strain>
    </source>
</reference>
<keyword evidence="3" id="KW-1185">Reference proteome</keyword>
<evidence type="ECO:0000256" key="1">
    <source>
        <dbReference type="SAM" id="MobiDB-lite"/>
    </source>
</evidence>
<sequence>MPVPPLLHPAPLTTAHSSISPLINLISPILTPHHHHDGPRLETAVVGIRPSRGHVPPAPGSRVDSGSGSPPARRHPHFGQAYPSEPSPRGSIPWASSGVPPRPRHR</sequence>
<organism evidence="2 3">
    <name type="scientific">Sodiomyces alkalinus (strain CBS 110278 / VKM F-3762 / F11)</name>
    <name type="common">Alkaliphilic filamentous fungus</name>
    <dbReference type="NCBI Taxonomy" id="1314773"/>
    <lineage>
        <taxon>Eukaryota</taxon>
        <taxon>Fungi</taxon>
        <taxon>Dikarya</taxon>
        <taxon>Ascomycota</taxon>
        <taxon>Pezizomycotina</taxon>
        <taxon>Sordariomycetes</taxon>
        <taxon>Hypocreomycetidae</taxon>
        <taxon>Glomerellales</taxon>
        <taxon>Plectosphaerellaceae</taxon>
        <taxon>Sodiomyces</taxon>
    </lineage>
</organism>
<proteinExistence type="predicted"/>
<protein>
    <submittedName>
        <fullName evidence="2">Uncharacterized protein</fullName>
    </submittedName>
</protein>
<dbReference type="RefSeq" id="XP_028465884.1">
    <property type="nucleotide sequence ID" value="XM_028607056.1"/>
</dbReference>
<dbReference type="GeneID" id="39575534"/>
<feature type="region of interest" description="Disordered" evidence="1">
    <location>
        <begin position="48"/>
        <end position="106"/>
    </location>
</feature>
<accession>A0A3N2PU85</accession>